<dbReference type="InterPro" id="IPR029052">
    <property type="entry name" value="Metallo-depent_PP-like"/>
</dbReference>
<protein>
    <submittedName>
        <fullName evidence="3">Alkaline phosphatase</fullName>
    </submittedName>
</protein>
<dbReference type="SUPFAM" id="SSF56300">
    <property type="entry name" value="Metallo-dependent phosphatases"/>
    <property type="match status" value="1"/>
</dbReference>
<proteinExistence type="predicted"/>
<dbReference type="PROSITE" id="PS51318">
    <property type="entry name" value="TAT"/>
    <property type="match status" value="1"/>
</dbReference>
<dbReference type="OrthoDB" id="3497025at2"/>
<dbReference type="Gene3D" id="2.60.40.380">
    <property type="entry name" value="Purple acid phosphatase-like, N-terminal"/>
    <property type="match status" value="1"/>
</dbReference>
<dbReference type="EMBL" id="QGSV01000385">
    <property type="protein sequence ID" value="PWU43826.1"/>
    <property type="molecule type" value="Genomic_DNA"/>
</dbReference>
<dbReference type="RefSeq" id="WP_109947765.1">
    <property type="nucleotide sequence ID" value="NZ_QGSV01000385.1"/>
</dbReference>
<evidence type="ECO:0000313" key="3">
    <source>
        <dbReference type="EMBL" id="PWU43826.1"/>
    </source>
</evidence>
<dbReference type="Pfam" id="PF09423">
    <property type="entry name" value="PhoD"/>
    <property type="match status" value="1"/>
</dbReference>
<name>A0A317JSM2_9ACTN</name>
<sequence length="517" mass="56173">MTSLDRRTLLRAGLATGAGLAGGGLFGSAGANAAPAWRPSDRPVLTHGVQSGDVTAESALVWTRADRPGQLIVEVSRRPDLRGARLLRGPVVDPSTDFTGRVWLRGLPSGERLHYRVSVEDLDYGVRSEPLVGSFVTAPAPHDRRDVRFVWTGDIAGQGWGISPDFGGMAIFRSMRALRPDFFLCSGDTVYADGPLSEAVTLPDGRVWRNLVTPEKSKVAETLTEYRGQFAYNLLDEHLRALAAEVPQINQWDDHEVRNNWYPGQILTDARYTEKRVDVLAARARQAFHEWLPVAAGGPLYRRLSYGPLLDVFVLDMRTYKDPNDGNTYADPERGLLGREQREWLIGELTRSRATWKVIANDLPLGLVVPDGPAAQEGVAQGDPGAPAGRELEFAEVLGAAHRAGVTGIVFLTADVHYTAAHHYDPARAAIGDFTPFWEFVSGPAHAGGFGPNTLDGTFGPQAVFTHAPPRANTSPAEGFQHFGEVAIDGESGDLTVHLRDRDGVSLWTTTLPAPGR</sequence>
<feature type="domain" description="PhoD-like phosphatase metallophosphatase" evidence="1">
    <location>
        <begin position="151"/>
        <end position="498"/>
    </location>
</feature>
<accession>A0A317JSM2</accession>
<dbReference type="InterPro" id="IPR006311">
    <property type="entry name" value="TAT_signal"/>
</dbReference>
<dbReference type="CDD" id="cd07389">
    <property type="entry name" value="MPP_PhoD"/>
    <property type="match status" value="1"/>
</dbReference>
<evidence type="ECO:0000259" key="1">
    <source>
        <dbReference type="Pfam" id="PF09423"/>
    </source>
</evidence>
<dbReference type="InterPro" id="IPR032093">
    <property type="entry name" value="PhoD_N"/>
</dbReference>
<dbReference type="InterPro" id="IPR018946">
    <property type="entry name" value="PhoD-like_MPP"/>
</dbReference>
<evidence type="ECO:0000313" key="4">
    <source>
        <dbReference type="Proteomes" id="UP000245683"/>
    </source>
</evidence>
<dbReference type="Gene3D" id="3.60.21.70">
    <property type="entry name" value="PhoD-like phosphatase"/>
    <property type="match status" value="1"/>
</dbReference>
<gene>
    <name evidence="3" type="ORF">DLJ46_29310</name>
</gene>
<dbReference type="PANTHER" id="PTHR43606">
    <property type="entry name" value="PHOSPHATASE, PUTATIVE (AFU_ORTHOLOGUE AFUA_6G08710)-RELATED"/>
    <property type="match status" value="1"/>
</dbReference>
<dbReference type="InterPro" id="IPR052900">
    <property type="entry name" value="Phospholipid_Metab_Enz"/>
</dbReference>
<keyword evidence="4" id="KW-1185">Reference proteome</keyword>
<comment type="caution">
    <text evidence="3">The sequence shown here is derived from an EMBL/GenBank/DDBJ whole genome shotgun (WGS) entry which is preliminary data.</text>
</comment>
<evidence type="ECO:0000259" key="2">
    <source>
        <dbReference type="Pfam" id="PF16655"/>
    </source>
</evidence>
<organism evidence="3 4">
    <name type="scientific">Micromonospora globispora</name>
    <dbReference type="NCBI Taxonomy" id="1450148"/>
    <lineage>
        <taxon>Bacteria</taxon>
        <taxon>Bacillati</taxon>
        <taxon>Actinomycetota</taxon>
        <taxon>Actinomycetes</taxon>
        <taxon>Micromonosporales</taxon>
        <taxon>Micromonosporaceae</taxon>
        <taxon>Micromonospora</taxon>
    </lineage>
</organism>
<dbReference type="Proteomes" id="UP000245683">
    <property type="component" value="Unassembled WGS sequence"/>
</dbReference>
<reference evidence="4" key="1">
    <citation type="submission" date="2018-05" db="EMBL/GenBank/DDBJ databases">
        <title>Micromonospora globispora sp. nov. and Micromonospora rugosa sp. nov., isolated from marine sediment.</title>
        <authorList>
            <person name="Carro L."/>
            <person name="Aysel V."/>
            <person name="Cetin D."/>
            <person name="Igual J.M."/>
            <person name="Klenk H.-P."/>
            <person name="Trujillo M.E."/>
            <person name="Sahin N."/>
        </authorList>
    </citation>
    <scope>NUCLEOTIDE SEQUENCE [LARGE SCALE GENOMIC DNA]</scope>
    <source>
        <strain evidence="4">S2904</strain>
    </source>
</reference>
<dbReference type="InterPro" id="IPR038607">
    <property type="entry name" value="PhoD-like_sf"/>
</dbReference>
<feature type="domain" description="Phospholipase D N-terminal" evidence="2">
    <location>
        <begin position="47"/>
        <end position="135"/>
    </location>
</feature>
<dbReference type="PANTHER" id="PTHR43606:SF1">
    <property type="entry name" value="PHOD-LIKE PHOSPHATASE METALLOPHOSPHATASE DOMAIN-CONTAINING PROTEIN"/>
    <property type="match status" value="1"/>
</dbReference>
<dbReference type="AlphaFoldDB" id="A0A317JSM2"/>
<dbReference type="Pfam" id="PF16655">
    <property type="entry name" value="PhoD_N"/>
    <property type="match status" value="1"/>
</dbReference>